<feature type="compositionally biased region" description="Basic and acidic residues" evidence="12">
    <location>
        <begin position="13"/>
        <end position="26"/>
    </location>
</feature>
<keyword evidence="4 11" id="KW-0175">Coiled coil</keyword>
<evidence type="ECO:0000256" key="1">
    <source>
        <dbReference type="ARBA" id="ARBA00004123"/>
    </source>
</evidence>
<keyword evidence="8 9" id="KW-0539">Nucleus</keyword>
<dbReference type="InterPro" id="IPR017970">
    <property type="entry name" value="Homeobox_CS"/>
</dbReference>
<dbReference type="InterPro" id="IPR009057">
    <property type="entry name" value="Homeodomain-like_sf"/>
</dbReference>
<gene>
    <name evidence="15" type="ORF">LLUT_LOCUS2081</name>
</gene>
<evidence type="ECO:0000313" key="16">
    <source>
        <dbReference type="Proteomes" id="UP001497480"/>
    </source>
</evidence>
<evidence type="ECO:0000256" key="10">
    <source>
        <dbReference type="RuleBase" id="RU000682"/>
    </source>
</evidence>
<dbReference type="PROSITE" id="PS50071">
    <property type="entry name" value="HOMEOBOX_2"/>
    <property type="match status" value="1"/>
</dbReference>
<feature type="domain" description="START" evidence="14">
    <location>
        <begin position="212"/>
        <end position="447"/>
    </location>
</feature>
<accession>A0AAV1VVZ7</accession>
<proteinExistence type="inferred from homology"/>
<dbReference type="InterPro" id="IPR002913">
    <property type="entry name" value="START_lipid-bd_dom"/>
</dbReference>
<dbReference type="CDD" id="cd08875">
    <property type="entry name" value="START_ArGLABRA2_like"/>
    <property type="match status" value="1"/>
</dbReference>
<evidence type="ECO:0000256" key="7">
    <source>
        <dbReference type="ARBA" id="ARBA00023163"/>
    </source>
</evidence>
<dbReference type="Gene3D" id="3.30.530.20">
    <property type="match status" value="1"/>
</dbReference>
<dbReference type="InterPro" id="IPR001356">
    <property type="entry name" value="HD"/>
</dbReference>
<dbReference type="Gene3D" id="1.10.10.60">
    <property type="entry name" value="Homeodomain-like"/>
    <property type="match status" value="1"/>
</dbReference>
<dbReference type="GO" id="GO:0000981">
    <property type="term" value="F:DNA-binding transcription factor activity, RNA polymerase II-specific"/>
    <property type="evidence" value="ECO:0007669"/>
    <property type="project" value="InterPro"/>
</dbReference>
<evidence type="ECO:0000256" key="6">
    <source>
        <dbReference type="ARBA" id="ARBA00023155"/>
    </source>
</evidence>
<dbReference type="Pfam" id="PF01852">
    <property type="entry name" value="START"/>
    <property type="match status" value="1"/>
</dbReference>
<dbReference type="GO" id="GO:0005634">
    <property type="term" value="C:nucleus"/>
    <property type="evidence" value="ECO:0007669"/>
    <property type="project" value="UniProtKB-SubCell"/>
</dbReference>
<comment type="similarity">
    <text evidence="2">Belongs to the HD-ZIP homeobox family. Class IV subfamily.</text>
</comment>
<evidence type="ECO:0000256" key="12">
    <source>
        <dbReference type="SAM" id="MobiDB-lite"/>
    </source>
</evidence>
<feature type="region of interest" description="Disordered" evidence="12">
    <location>
        <begin position="1"/>
        <end position="39"/>
    </location>
</feature>
<evidence type="ECO:0000259" key="14">
    <source>
        <dbReference type="PROSITE" id="PS50848"/>
    </source>
</evidence>
<evidence type="ECO:0000256" key="8">
    <source>
        <dbReference type="ARBA" id="ARBA00023242"/>
    </source>
</evidence>
<comment type="subcellular location">
    <subcellularLocation>
        <location evidence="1 9 10">Nucleus</location>
    </subcellularLocation>
</comment>
<evidence type="ECO:0000256" key="9">
    <source>
        <dbReference type="PROSITE-ProRule" id="PRU00108"/>
    </source>
</evidence>
<keyword evidence="16" id="KW-1185">Reference proteome</keyword>
<keyword evidence="5 9" id="KW-0238">DNA-binding</keyword>
<feature type="domain" description="Homeobox" evidence="13">
    <location>
        <begin position="40"/>
        <end position="90"/>
    </location>
</feature>
<dbReference type="AlphaFoldDB" id="A0AAV1VVZ7"/>
<evidence type="ECO:0000313" key="15">
    <source>
        <dbReference type="EMBL" id="CAL0301021.1"/>
    </source>
</evidence>
<name>A0AAV1VVZ7_LUPLU</name>
<dbReference type="SMART" id="SM00389">
    <property type="entry name" value="HOX"/>
    <property type="match status" value="1"/>
</dbReference>
<evidence type="ECO:0000259" key="13">
    <source>
        <dbReference type="PROSITE" id="PS50071"/>
    </source>
</evidence>
<evidence type="ECO:0000256" key="5">
    <source>
        <dbReference type="ARBA" id="ARBA00023125"/>
    </source>
</evidence>
<comment type="caution">
    <text evidence="15">The sequence shown here is derived from an EMBL/GenBank/DDBJ whole genome shotgun (WGS) entry which is preliminary data.</text>
</comment>
<reference evidence="15 16" key="1">
    <citation type="submission" date="2024-03" db="EMBL/GenBank/DDBJ databases">
        <authorList>
            <person name="Martinez-Hernandez J."/>
        </authorList>
    </citation>
    <scope>NUCLEOTIDE SEQUENCE [LARGE SCALE GENOMIC DNA]</scope>
</reference>
<dbReference type="GO" id="GO:0008289">
    <property type="term" value="F:lipid binding"/>
    <property type="evidence" value="ECO:0007669"/>
    <property type="project" value="InterPro"/>
</dbReference>
<keyword evidence="6 9" id="KW-0371">Homeobox</keyword>
<dbReference type="Pfam" id="PF25797">
    <property type="entry name" value="PDF2_C"/>
    <property type="match status" value="1"/>
</dbReference>
<feature type="coiled-coil region" evidence="11">
    <location>
        <begin position="82"/>
        <end position="109"/>
    </location>
</feature>
<sequence length="705" mass="79530">MASSFSSSSRIGSDGRDVQQEGSNERKRARGSSGTCVRHTPQQIAKLEEFFKEQPSPNDHQRKQIAEELELEPRQIKFWFQNKRTKSKAELEREQNDALRAENFKLKMESFIMIEQLKTIKCSSCGNLPCQNFENNKNVEQLMLENARLKDEIEKTRKLVESNMEKPQSQPELQLELTLGIGCSNDPSQASAANISAVQSVPQNLGLSSDENIIPKAQMIGAAIAAKDELLRLLTTNEPLWIKSRADNQTLILHRRSYERIFPRVPLIESSKTREESSKGSRIVNISPMRLVDMFMDPGIWRHLFSTIISKAHTIQEVGMGTLENRSGAILLMHADMHVLSPLVPSREFNFLRYCEQITDSVWVITDVSIDYLKEKTLTPHSWKLPSGCLIKAMLNGFTEVTWVEHVELDDNIQTYSLYKDVVSTGIAYGAQRWLSELSRMSERLSSFVPNYIPSNDTGAVIGAAEGRKGMIKLCHRMLKSFCEMLNMSKRGLQQVMTRKTKEGVWICMNQMNIESGQGNRRSLVTAASFWLPNPLNDVLNFFIDADKRAQWDFYWRESNPPIEISRICNRQHSANFISLFQEKIPAANPSERVIIIQENFVNHLGSYIVYAPIKVGELGVTLRGHDLSMVSLLPSGITITEAVSTANVSAAGEASSSRNHGRTRGSLVTIALQIQISDYINSGFMETANSLLNLTVQRIKDGLK</sequence>
<dbReference type="InterPro" id="IPR023393">
    <property type="entry name" value="START-like_dom_sf"/>
</dbReference>
<dbReference type="Proteomes" id="UP001497480">
    <property type="component" value="Unassembled WGS sequence"/>
</dbReference>
<evidence type="ECO:0000256" key="3">
    <source>
        <dbReference type="ARBA" id="ARBA00023015"/>
    </source>
</evidence>
<dbReference type="EMBL" id="CAXHTB010000002">
    <property type="protein sequence ID" value="CAL0301021.1"/>
    <property type="molecule type" value="Genomic_DNA"/>
</dbReference>
<dbReference type="PANTHER" id="PTHR45654">
    <property type="entry name" value="HOMEOBOX-LEUCINE ZIPPER PROTEIN MERISTEM L1"/>
    <property type="match status" value="1"/>
</dbReference>
<keyword evidence="7" id="KW-0804">Transcription</keyword>
<dbReference type="InterPro" id="IPR042160">
    <property type="entry name" value="HD-Zip_IV"/>
</dbReference>
<organism evidence="15 16">
    <name type="scientific">Lupinus luteus</name>
    <name type="common">European yellow lupine</name>
    <dbReference type="NCBI Taxonomy" id="3873"/>
    <lineage>
        <taxon>Eukaryota</taxon>
        <taxon>Viridiplantae</taxon>
        <taxon>Streptophyta</taxon>
        <taxon>Embryophyta</taxon>
        <taxon>Tracheophyta</taxon>
        <taxon>Spermatophyta</taxon>
        <taxon>Magnoliopsida</taxon>
        <taxon>eudicotyledons</taxon>
        <taxon>Gunneridae</taxon>
        <taxon>Pentapetalae</taxon>
        <taxon>rosids</taxon>
        <taxon>fabids</taxon>
        <taxon>Fabales</taxon>
        <taxon>Fabaceae</taxon>
        <taxon>Papilionoideae</taxon>
        <taxon>50 kb inversion clade</taxon>
        <taxon>genistoids sensu lato</taxon>
        <taxon>core genistoids</taxon>
        <taxon>Genisteae</taxon>
        <taxon>Lupinus</taxon>
    </lineage>
</organism>
<feature type="coiled-coil region" evidence="11">
    <location>
        <begin position="139"/>
        <end position="166"/>
    </location>
</feature>
<dbReference type="GO" id="GO:0003677">
    <property type="term" value="F:DNA binding"/>
    <property type="evidence" value="ECO:0007669"/>
    <property type="project" value="UniProtKB-UniRule"/>
</dbReference>
<dbReference type="InterPro" id="IPR057993">
    <property type="entry name" value="HD-Zip_IV_C"/>
</dbReference>
<keyword evidence="3" id="KW-0805">Transcription regulation</keyword>
<dbReference type="CDD" id="cd00086">
    <property type="entry name" value="homeodomain"/>
    <property type="match status" value="1"/>
</dbReference>
<feature type="DNA-binding region" description="Homeobox" evidence="9">
    <location>
        <begin position="42"/>
        <end position="91"/>
    </location>
</feature>
<evidence type="ECO:0000256" key="11">
    <source>
        <dbReference type="SAM" id="Coils"/>
    </source>
</evidence>
<dbReference type="SUPFAM" id="SSF55961">
    <property type="entry name" value="Bet v1-like"/>
    <property type="match status" value="2"/>
</dbReference>
<dbReference type="SMART" id="SM00234">
    <property type="entry name" value="START"/>
    <property type="match status" value="1"/>
</dbReference>
<dbReference type="PANTHER" id="PTHR45654:SF9">
    <property type="entry name" value="HOMEOBOX-LEUCINE ZIPPER PROTEIN HDG10-RELATED"/>
    <property type="match status" value="1"/>
</dbReference>
<evidence type="ECO:0000256" key="4">
    <source>
        <dbReference type="ARBA" id="ARBA00023054"/>
    </source>
</evidence>
<dbReference type="PROSITE" id="PS00027">
    <property type="entry name" value="HOMEOBOX_1"/>
    <property type="match status" value="1"/>
</dbReference>
<protein>
    <submittedName>
        <fullName evidence="15">Uncharacterized protein</fullName>
    </submittedName>
</protein>
<evidence type="ECO:0000256" key="2">
    <source>
        <dbReference type="ARBA" id="ARBA00006789"/>
    </source>
</evidence>
<dbReference type="Pfam" id="PF00046">
    <property type="entry name" value="Homeodomain"/>
    <property type="match status" value="1"/>
</dbReference>
<dbReference type="SUPFAM" id="SSF46689">
    <property type="entry name" value="Homeodomain-like"/>
    <property type="match status" value="1"/>
</dbReference>
<dbReference type="PROSITE" id="PS50848">
    <property type="entry name" value="START"/>
    <property type="match status" value="1"/>
</dbReference>